<dbReference type="OrthoDB" id="9971853at2759"/>
<feature type="region of interest" description="Disordered" evidence="4">
    <location>
        <begin position="534"/>
        <end position="558"/>
    </location>
</feature>
<feature type="region of interest" description="Disordered" evidence="4">
    <location>
        <begin position="686"/>
        <end position="708"/>
    </location>
</feature>
<dbReference type="Proteomes" id="UP000242877">
    <property type="component" value="Unassembled WGS sequence"/>
</dbReference>
<dbReference type="InterPro" id="IPR001547">
    <property type="entry name" value="Glyco_hydro_5"/>
</dbReference>
<dbReference type="InterPro" id="IPR013780">
    <property type="entry name" value="Glyco_hydro_b"/>
</dbReference>
<dbReference type="AlphaFoldDB" id="A0A168DRR4"/>
<dbReference type="InterPro" id="IPR017853">
    <property type="entry name" value="GH"/>
</dbReference>
<dbReference type="GO" id="GO:0005829">
    <property type="term" value="C:cytosol"/>
    <property type="evidence" value="ECO:0007669"/>
    <property type="project" value="EnsemblFungi"/>
</dbReference>
<dbReference type="PANTHER" id="PTHR31308:SF5">
    <property type="entry name" value="ERGOSTERYL-BETA-GLUCOSIDASE"/>
    <property type="match status" value="1"/>
</dbReference>
<evidence type="ECO:0000256" key="1">
    <source>
        <dbReference type="ARBA" id="ARBA00005641"/>
    </source>
</evidence>
<reference evidence="7 8" key="1">
    <citation type="journal article" date="2016" name="Genome Biol. Evol.">
        <title>Divergent and convergent evolution of fungal pathogenicity.</title>
        <authorList>
            <person name="Shang Y."/>
            <person name="Xiao G."/>
            <person name="Zheng P."/>
            <person name="Cen K."/>
            <person name="Zhan S."/>
            <person name="Wang C."/>
        </authorList>
    </citation>
    <scope>NUCLEOTIDE SEQUENCE [LARGE SCALE GENOMIC DNA]</scope>
    <source>
        <strain evidence="7 8">ARSEF 7405</strain>
    </source>
</reference>
<proteinExistence type="inferred from homology"/>
<dbReference type="Pfam" id="PF00150">
    <property type="entry name" value="Cellulase"/>
    <property type="match status" value="1"/>
</dbReference>
<evidence type="ECO:0000256" key="4">
    <source>
        <dbReference type="SAM" id="MobiDB-lite"/>
    </source>
</evidence>
<dbReference type="InterPro" id="IPR041036">
    <property type="entry name" value="GH5_C"/>
</dbReference>
<evidence type="ECO:0000259" key="6">
    <source>
        <dbReference type="Pfam" id="PF18564"/>
    </source>
</evidence>
<dbReference type="EMBL" id="AZGZ01000001">
    <property type="protein sequence ID" value="KZZ98037.1"/>
    <property type="molecule type" value="Genomic_DNA"/>
</dbReference>
<evidence type="ECO:0000313" key="7">
    <source>
        <dbReference type="EMBL" id="KZZ98037.1"/>
    </source>
</evidence>
<sequence>MAPRLVIDGDVFRDPRGREFTLRGINVDGAAKFPKTPDQPTHCAEGFFEGDTVSFVGRPFALEEAHVHFSRLKEWGYNEIRYLFTWEAIEHEGPGKYDEKWIEFTIETLRIAKRYGLYVHMDPHQDVWSRHCGGSGAPMWTLYAAGLDPCNFQVTQAALVQNTWPDPAKFPKMLWSSNYTRLACQTIWTLFWAGKDFAPKAIIDGVNIQDYLQDHFINACKHLAQRIHDAGDLEDEVVIGWETINEPNRGRPCEVATWEFGTFGPYQVGTELVDPKGVTAWTSKDSDDTRYGWKRDPEWKVGECIWAQHGVWNTETDTLLRSDYFAKNPRTGEPYGYNSFTDTYLLEHFRKFKEAIRSKFRPPIKGTDDDDPNIVHGIHFYDGLTLMTKHWNRWYNVDVIGVLRGKYLSPAFALKIGETAIRNGLRDQLRFLRDESFERMGHHPAVFTEIGIPYDMDDKHAYKTGDYTNQIRAMDANSYAIEGSRVQGYNIWNYTSENCHEWGDLWNGEDLSITSLEDSTLLLRTLPGATQTERECRKSLDVNESTTISPSNIDDATKTPILTNADSRRSSVSGDVVGYRAAEAFIRPSPILTHGRVEEYGFDMKDRLFTLKLSAEKATPEDGPTICFLPEYHFPESHTTVEVSGGKWKIEKENVDDEGSVQIIKWWHSEGEQQIQVRGAVRAKDGSVMGKPEDSGNACQGSSNCMVM</sequence>
<evidence type="ECO:0000256" key="3">
    <source>
        <dbReference type="ARBA" id="ARBA00023295"/>
    </source>
</evidence>
<evidence type="ECO:0000259" key="5">
    <source>
        <dbReference type="Pfam" id="PF00150"/>
    </source>
</evidence>
<feature type="compositionally biased region" description="Polar residues" evidence="4">
    <location>
        <begin position="697"/>
        <end position="708"/>
    </location>
</feature>
<evidence type="ECO:0000313" key="8">
    <source>
        <dbReference type="Proteomes" id="UP000242877"/>
    </source>
</evidence>
<keyword evidence="3" id="KW-0326">Glycosidase</keyword>
<dbReference type="GO" id="GO:0000272">
    <property type="term" value="P:polysaccharide catabolic process"/>
    <property type="evidence" value="ECO:0007669"/>
    <property type="project" value="InterPro"/>
</dbReference>
<comment type="similarity">
    <text evidence="1">Belongs to the glycosyl hydrolase 5 (cellulase A) family.</text>
</comment>
<gene>
    <name evidence="7" type="ORF">AAP_00298</name>
</gene>
<feature type="compositionally biased region" description="Polar residues" evidence="4">
    <location>
        <begin position="542"/>
        <end position="558"/>
    </location>
</feature>
<keyword evidence="8" id="KW-1185">Reference proteome</keyword>
<dbReference type="PROSITE" id="PS00659">
    <property type="entry name" value="GLYCOSYL_HYDROL_F5"/>
    <property type="match status" value="1"/>
</dbReference>
<dbReference type="Gene3D" id="2.60.40.1180">
    <property type="entry name" value="Golgi alpha-mannosidase II"/>
    <property type="match status" value="1"/>
</dbReference>
<protein>
    <submittedName>
        <fullName evidence="7">Glycosyl hydrolase</fullName>
    </submittedName>
</protein>
<feature type="domain" description="Glycoside hydrolase family 5" evidence="5">
    <location>
        <begin position="66"/>
        <end position="128"/>
    </location>
</feature>
<dbReference type="InterPro" id="IPR052066">
    <property type="entry name" value="Glycosphingolipid_Hydrolases"/>
</dbReference>
<dbReference type="GO" id="GO:1904462">
    <property type="term" value="P:ergosteryl 3-beta-D-glucoside catabolic process"/>
    <property type="evidence" value="ECO:0007669"/>
    <property type="project" value="EnsemblFungi"/>
</dbReference>
<dbReference type="InterPro" id="IPR018087">
    <property type="entry name" value="Glyco_hydro_5_CS"/>
</dbReference>
<dbReference type="Pfam" id="PF18564">
    <property type="entry name" value="Glyco_hydro_5_C"/>
    <property type="match status" value="1"/>
</dbReference>
<name>A0A168DRR4_9EURO</name>
<keyword evidence="2 7" id="KW-0378">Hydrolase</keyword>
<dbReference type="PANTHER" id="PTHR31308">
    <property type="match status" value="1"/>
</dbReference>
<comment type="caution">
    <text evidence="7">The sequence shown here is derived from an EMBL/GenBank/DDBJ whole genome shotgun (WGS) entry which is preliminary data.</text>
</comment>
<organism evidence="7 8">
    <name type="scientific">Ascosphaera apis ARSEF 7405</name>
    <dbReference type="NCBI Taxonomy" id="392613"/>
    <lineage>
        <taxon>Eukaryota</taxon>
        <taxon>Fungi</taxon>
        <taxon>Dikarya</taxon>
        <taxon>Ascomycota</taxon>
        <taxon>Pezizomycotina</taxon>
        <taxon>Eurotiomycetes</taxon>
        <taxon>Eurotiomycetidae</taxon>
        <taxon>Onygenales</taxon>
        <taxon>Ascosphaeraceae</taxon>
        <taxon>Ascosphaera</taxon>
    </lineage>
</organism>
<dbReference type="VEuPathDB" id="FungiDB:AAP_00298"/>
<dbReference type="GO" id="GO:0050295">
    <property type="term" value="F:steryl-beta-glucosidase activity"/>
    <property type="evidence" value="ECO:0007669"/>
    <property type="project" value="EnsemblFungi"/>
</dbReference>
<evidence type="ECO:0000256" key="2">
    <source>
        <dbReference type="ARBA" id="ARBA00022801"/>
    </source>
</evidence>
<dbReference type="SUPFAM" id="SSF51445">
    <property type="entry name" value="(Trans)glycosidases"/>
    <property type="match status" value="1"/>
</dbReference>
<dbReference type="Gene3D" id="3.20.20.80">
    <property type="entry name" value="Glycosidases"/>
    <property type="match status" value="1"/>
</dbReference>
<feature type="domain" description="Glycoside hydrolase family 5 C-terminal" evidence="6">
    <location>
        <begin position="587"/>
        <end position="677"/>
    </location>
</feature>
<accession>A0A168DRR4</accession>